<keyword evidence="3" id="KW-1185">Reference proteome</keyword>
<dbReference type="SUPFAM" id="SSF88713">
    <property type="entry name" value="Glycoside hydrolase/deacetylase"/>
    <property type="match status" value="1"/>
</dbReference>
<protein>
    <submittedName>
        <fullName evidence="2">Sectered polysaccharide deacetylase</fullName>
    </submittedName>
</protein>
<name>A0A418V4J1_9DEIO</name>
<dbReference type="AlphaFoldDB" id="A0A418V4J1"/>
<dbReference type="InterPro" id="IPR011330">
    <property type="entry name" value="Glyco_hydro/deAcase_b/a-brl"/>
</dbReference>
<comment type="caution">
    <text evidence="2">The sequence shown here is derived from an EMBL/GenBank/DDBJ whole genome shotgun (WGS) entry which is preliminary data.</text>
</comment>
<dbReference type="OrthoDB" id="59480at2"/>
<evidence type="ECO:0000313" key="3">
    <source>
        <dbReference type="Proteomes" id="UP000286287"/>
    </source>
</evidence>
<dbReference type="Pfam" id="PF22790">
    <property type="entry name" value="YkoP"/>
    <property type="match status" value="1"/>
</dbReference>
<accession>A0A418V4J1</accession>
<evidence type="ECO:0000313" key="2">
    <source>
        <dbReference type="EMBL" id="RJF71013.1"/>
    </source>
</evidence>
<feature type="domain" description="YkoP-like" evidence="1">
    <location>
        <begin position="231"/>
        <end position="344"/>
    </location>
</feature>
<dbReference type="EMBL" id="QYUJ01000014">
    <property type="protein sequence ID" value="RJF71013.1"/>
    <property type="molecule type" value="Genomic_DNA"/>
</dbReference>
<gene>
    <name evidence="2" type="ORF">D3875_04865</name>
</gene>
<proteinExistence type="predicted"/>
<dbReference type="GO" id="GO:0005975">
    <property type="term" value="P:carbohydrate metabolic process"/>
    <property type="evidence" value="ECO:0007669"/>
    <property type="project" value="InterPro"/>
</dbReference>
<sequence length="353" mass="38275">MPASMSRRTLWPLLLRAGAFGSLHGGHPGDPAVGLTVPIESAADFAATLEMLNAQGVKATLLVSLTASHECADDLWRAVQAGHEVAGWNGPIQPTRLEALSGQPVRYWALAASSQTGGALRKLRQAGIAPLPAPAREAAPGALLRVPLADLRAVLPDLKARGYRAVPAGELRDLRPAEPRDLLHHLYQRVVEDRYAQREGIIDLSGRFDAVMRVAALDHAPPPLPLPPGTPTAELHLNSTRLVGLASRNLTATYKAYQRSLRDVAQALQTHPELQGAQAVFAVTLFHGPLAKAGFTILDLPPLRARWYGLGFRVLRAAYGTTRTPSEGTPKMGWMTREAFLERYGEKKVQRRE</sequence>
<dbReference type="InterPro" id="IPR054467">
    <property type="entry name" value="YkoP-like_dom"/>
</dbReference>
<organism evidence="2 3">
    <name type="scientific">Deinococcus cavernae</name>
    <dbReference type="NCBI Taxonomy" id="2320857"/>
    <lineage>
        <taxon>Bacteria</taxon>
        <taxon>Thermotogati</taxon>
        <taxon>Deinococcota</taxon>
        <taxon>Deinococci</taxon>
        <taxon>Deinococcales</taxon>
        <taxon>Deinococcaceae</taxon>
        <taxon>Deinococcus</taxon>
    </lineage>
</organism>
<evidence type="ECO:0000259" key="1">
    <source>
        <dbReference type="Pfam" id="PF22790"/>
    </source>
</evidence>
<dbReference type="Proteomes" id="UP000286287">
    <property type="component" value="Unassembled WGS sequence"/>
</dbReference>
<reference evidence="2 3" key="1">
    <citation type="submission" date="2018-09" db="EMBL/GenBank/DDBJ databases">
        <authorList>
            <person name="Zhu H."/>
        </authorList>
    </citation>
    <scope>NUCLEOTIDE SEQUENCE [LARGE SCALE GENOMIC DNA]</scope>
    <source>
        <strain evidence="2 3">K2S05-167</strain>
    </source>
</reference>